<dbReference type="RefSeq" id="WP_257630794.1">
    <property type="nucleotide sequence ID" value="NZ_JANIIC010000009.1"/>
</dbReference>
<feature type="compositionally biased region" description="Basic and acidic residues" evidence="1">
    <location>
        <begin position="590"/>
        <end position="610"/>
    </location>
</feature>
<dbReference type="Proteomes" id="UP001142400">
    <property type="component" value="Unassembled WGS sequence"/>
</dbReference>
<accession>A0A9X2LUH7</accession>
<dbReference type="AlphaFoldDB" id="A0A9X2LUH7"/>
<organism evidence="2 3">
    <name type="scientific">Streptomyces malaysiensis subsp. samsunensis</name>
    <dbReference type="NCBI Taxonomy" id="459658"/>
    <lineage>
        <taxon>Bacteria</taxon>
        <taxon>Bacillati</taxon>
        <taxon>Actinomycetota</taxon>
        <taxon>Actinomycetes</taxon>
        <taxon>Kitasatosporales</taxon>
        <taxon>Streptomycetaceae</taxon>
        <taxon>Streptomyces</taxon>
        <taxon>Streptomyces violaceusniger group</taxon>
    </lineage>
</organism>
<keyword evidence="3" id="KW-1185">Reference proteome</keyword>
<name>A0A9X2LUH7_STRMQ</name>
<feature type="compositionally biased region" description="Basic and acidic residues" evidence="1">
    <location>
        <begin position="561"/>
        <end position="583"/>
    </location>
</feature>
<evidence type="ECO:0000313" key="3">
    <source>
        <dbReference type="Proteomes" id="UP001142400"/>
    </source>
</evidence>
<dbReference type="EMBL" id="JANIIC010000009">
    <property type="protein sequence ID" value="MCQ8829465.1"/>
    <property type="molecule type" value="Genomic_DNA"/>
</dbReference>
<proteinExistence type="predicted"/>
<gene>
    <name evidence="2" type="ORF">NQU54_10295</name>
</gene>
<sequence length="712" mass="76204">MKMIDPASIPEFTGDLEQLDKDVSGLRGDAITIRDGGMHAHSRFQMLEGFYTAPEAGQLFASTWPAAVKADAFAGDLEKVADALDTFAYEIRPLVKRLKQLKADAFAFVDSVEGDDDWTEDEGKVDRHQQLWDGVNAAVAAFQEAERKASTTISGLVGGPKFLADDGSHTQNRKQVMYGYDLDSLEQAKELPWGSPVSQTYDALDFGHHFKSFVWDGLVVDNIWGGLKGLKTLTGLDGGDAAGKAWGHLGDVVGGIGQYTIKPYDAFMDWAFGEDQDSPDEARQKQAAKDFGKSLVAWDMWSENPARASATVVFNGLTLGAVPAARVIKGGKAGAAAQGAAKIGEYLDPLSATFKMGGKAASSLPKLSELTANARALDNVPGSHRLHSQIELSDGSRVRIEDGAFIRLDADGNPVHDTPRQEPRADQGASQHQGAPAQREPAVVGGHSGAEAMHSGQARGEGTGPASGKVPDGNHHDSPGPSANRDVPHSSGQTGDSHPGPSGGGGASGGHDSDPTPGHSGEGRDTANTPPGGEPSGASPAEHGSDPPPEMTAAQRAAHWGHLEEVEKRSNEDFDHLQRDPDKNGGISEPSKDEARVGLDLREQGRLPEDIRRPSEADRGEFYSPSTGKYYDIKGVHSDWPPFNNVRDKSQPFRGAYNPANNGKWVKKLSEQIVEKHRTVIIDVRNANQAAIDDVKSIVQKNGWEDNVIWYP</sequence>
<protein>
    <submittedName>
        <fullName evidence="2">Uncharacterized protein</fullName>
    </submittedName>
</protein>
<reference evidence="2" key="1">
    <citation type="submission" date="2022-06" db="EMBL/GenBank/DDBJ databases">
        <title>WGS of actinobacteria.</title>
        <authorList>
            <person name="Thawai C."/>
        </authorList>
    </citation>
    <scope>NUCLEOTIDE SEQUENCE</scope>
    <source>
        <strain evidence="2">DSM 42010</strain>
    </source>
</reference>
<evidence type="ECO:0000256" key="1">
    <source>
        <dbReference type="SAM" id="MobiDB-lite"/>
    </source>
</evidence>
<evidence type="ECO:0000313" key="2">
    <source>
        <dbReference type="EMBL" id="MCQ8829465.1"/>
    </source>
</evidence>
<feature type="region of interest" description="Disordered" evidence="1">
    <location>
        <begin position="408"/>
        <end position="610"/>
    </location>
</feature>
<comment type="caution">
    <text evidence="2">The sequence shown here is derived from an EMBL/GenBank/DDBJ whole genome shotgun (WGS) entry which is preliminary data.</text>
</comment>